<dbReference type="PATRIC" id="fig|28092.6.peg.5956"/>
<protein>
    <submittedName>
        <fullName evidence="1">Uncharacterized protein</fullName>
    </submittedName>
</protein>
<name>A0A0F5JUW3_9BURK</name>
<dbReference type="OrthoDB" id="9763101at2"/>
<gene>
    <name evidence="1" type="ORF">WM40_25230</name>
</gene>
<dbReference type="Proteomes" id="UP000033618">
    <property type="component" value="Unassembled WGS sequence"/>
</dbReference>
<dbReference type="InterPro" id="IPR036770">
    <property type="entry name" value="Ankyrin_rpt-contain_sf"/>
</dbReference>
<sequence length="1366" mass="151412">MNNTTGYPKMPKLSSTEFVGMLRGNESVQPGTITSGTIPSNSDNRFLQEITAARNVGRHDIASHGAVTRGNWKTEGLLRGLMLCSSRGAQHRTDMNSDTASGFGTGLDNDMSCRWQMKNAGGIRPDVATMMTVPFGPEAVSYKSELDATPSHNVAISVSEAISDSLRAIDLSEKSNQTGRTKRAEKHSLSGICSLPDEQIGDPLVQAQIQDIWNFLISREPATRNLQYDHNEYDRVLLLNYAVGYFSEKPKRAKGLFRRLARLSGDYGGEKEDKVSEKQYTTYLGKWFATRFLGMTPASYVGMLLQKEGASIGAASNAAQHNTVAAIRRHFDLALDCTSSQKFGLSTQARAYLRERVLLHALPGIFWQPSDDDLFASMLVGSLPWGEIQAGVGWAMDLGIDTSEWQVNTAREFGQLLYVLVRESAAPASWFQYFALPATLVGLKKHGNQTSATLTVQRDDLGVVTHEGGKLAEDFFRYQVAFESAYERDDMLEQYHVAIDGYQTRPQLAESLLRKRCPGLSDFEKQARGYLTAERAYCVDLPKDWRWHDPAVGRFRDPRVGGFSLPIVNDAFLEQNKRIGRLAADALRMVFPFLFAQLSLQEHTFLVSADVYPASAYFSARDAIRHTAVAGNPAAIRGLTTHLPEAVSLFMARYDGDERIYALFKNTDAEVAQVARVDRNSTFYHEKLTELTGMVLSFDPDYKLYINPVRKLLKSRDEDISMLYSRAAQAHSEKLEKALYQYGYQATRSERIWEWIKDLLPFYRCATGIPNFDERVAIACLTDALTLLPPAGRALALSTRIAEMMTFSALSSWRSVLAKATLRTALMEAARTLPYSAHVAHATVLKNADFARIAADAVRAFDPGVEVLGTLGMTGIGRLRRMIAWLSDLYPASRHIIEKMPHWLSRIASATHAAESSLALNVPVAPGALVKGRLPGSDTLVDLVKVEERFGQGVYVCVARSTGERYGKRYYLDSDGNLTPVGVSLAVRMKIVRTQGLAGKGAIDAGRQMARRTKPCDDVTSSQATFMHLSRDELEPIFFHCDLVGLASMAQVTALGREVAFSTFQRAWPHELQIRKLIEAVSADEPGAIRFAGEAGLTMDNIFIHDRSLLSEAMHHKLHQKTYEALLQMTQQVNGQIIRLSDGMSRKLDVLEAAIQLGNPAAVAAILREPRYQLPAEDGGGVSYVVAAIRCEKMPVLRALVRSGRVDINKSVFGSVPLRHEMVRPGNSLTMVRYMLSLPHIDLNAEGVLSGFGPVSAEKYREVMRDPRARLNEVHGIATQYTALTSAIEWAMHSGDRRVFNLLIADSRINVNVKVRSDRGAYETACDVARRDHAGYARAHPGFKNDIVLAIQAHPSYQSRRKCIVS</sequence>
<keyword evidence="2" id="KW-1185">Reference proteome</keyword>
<evidence type="ECO:0000313" key="1">
    <source>
        <dbReference type="EMBL" id="KKB61092.1"/>
    </source>
</evidence>
<accession>A0A0F5JUW3</accession>
<reference evidence="1 2" key="1">
    <citation type="submission" date="2015-03" db="EMBL/GenBank/DDBJ databases">
        <title>Draft Genome Sequence of Burkholderia andropogonis type strain ICMP2807, isolated from Sorghum bicolor.</title>
        <authorList>
            <person name="Lopes-Santos L."/>
            <person name="Castro D.B."/>
            <person name="Ottoboni L.M."/>
            <person name="Park D."/>
            <person name="Weirc B.S."/>
            <person name="Destefano S.A."/>
        </authorList>
    </citation>
    <scope>NUCLEOTIDE SEQUENCE [LARGE SCALE GENOMIC DNA]</scope>
    <source>
        <strain evidence="1 2">ICMP2807</strain>
    </source>
</reference>
<dbReference type="Gene3D" id="1.25.40.20">
    <property type="entry name" value="Ankyrin repeat-containing domain"/>
    <property type="match status" value="1"/>
</dbReference>
<dbReference type="STRING" id="28092.WM40_25230"/>
<dbReference type="RefSeq" id="WP_046154366.1">
    <property type="nucleotide sequence ID" value="NZ_CADFGU010000002.1"/>
</dbReference>
<organism evidence="1 2">
    <name type="scientific">Robbsia andropogonis</name>
    <dbReference type="NCBI Taxonomy" id="28092"/>
    <lineage>
        <taxon>Bacteria</taxon>
        <taxon>Pseudomonadati</taxon>
        <taxon>Pseudomonadota</taxon>
        <taxon>Betaproteobacteria</taxon>
        <taxon>Burkholderiales</taxon>
        <taxon>Burkholderiaceae</taxon>
        <taxon>Robbsia</taxon>
    </lineage>
</organism>
<dbReference type="EMBL" id="LAQU01000074">
    <property type="protein sequence ID" value="KKB61092.1"/>
    <property type="molecule type" value="Genomic_DNA"/>
</dbReference>
<evidence type="ECO:0000313" key="2">
    <source>
        <dbReference type="Proteomes" id="UP000033618"/>
    </source>
</evidence>
<proteinExistence type="predicted"/>
<comment type="caution">
    <text evidence="1">The sequence shown here is derived from an EMBL/GenBank/DDBJ whole genome shotgun (WGS) entry which is preliminary data.</text>
</comment>